<dbReference type="GO" id="GO:0005886">
    <property type="term" value="C:plasma membrane"/>
    <property type="evidence" value="ECO:0007669"/>
    <property type="project" value="UniProtKB-SubCell"/>
</dbReference>
<feature type="transmembrane region" description="Helical" evidence="6">
    <location>
        <begin position="158"/>
        <end position="180"/>
    </location>
</feature>
<feature type="domain" description="Major facilitator superfamily (MFS) profile" evidence="7">
    <location>
        <begin position="6"/>
        <end position="385"/>
    </location>
</feature>
<proteinExistence type="predicted"/>
<comment type="subcellular location">
    <subcellularLocation>
        <location evidence="1">Cell membrane</location>
        <topology evidence="1">Multi-pass membrane protein</topology>
    </subcellularLocation>
</comment>
<evidence type="ECO:0000313" key="9">
    <source>
        <dbReference type="Proteomes" id="UP000244932"/>
    </source>
</evidence>
<dbReference type="Pfam" id="PF07690">
    <property type="entry name" value="MFS_1"/>
    <property type="match status" value="1"/>
</dbReference>
<feature type="transmembrane region" description="Helical" evidence="6">
    <location>
        <begin position="270"/>
        <end position="287"/>
    </location>
</feature>
<evidence type="ECO:0000256" key="5">
    <source>
        <dbReference type="ARBA" id="ARBA00023136"/>
    </source>
</evidence>
<feature type="transmembrane region" description="Helical" evidence="6">
    <location>
        <begin position="96"/>
        <end position="115"/>
    </location>
</feature>
<organism evidence="8 9">
    <name type="scientific">Pontivivens insulae</name>
    <dbReference type="NCBI Taxonomy" id="1639689"/>
    <lineage>
        <taxon>Bacteria</taxon>
        <taxon>Pseudomonadati</taxon>
        <taxon>Pseudomonadota</taxon>
        <taxon>Alphaproteobacteria</taxon>
        <taxon>Rhodobacterales</taxon>
        <taxon>Paracoccaceae</taxon>
        <taxon>Pontivivens</taxon>
    </lineage>
</organism>
<gene>
    <name evidence="8" type="ORF">POI8812_02860</name>
</gene>
<dbReference type="InterPro" id="IPR050189">
    <property type="entry name" value="MFS_Efflux_Transporters"/>
</dbReference>
<feature type="transmembrane region" description="Helical" evidence="6">
    <location>
        <begin position="237"/>
        <end position="258"/>
    </location>
</feature>
<feature type="transmembrane region" description="Helical" evidence="6">
    <location>
        <begin position="72"/>
        <end position="90"/>
    </location>
</feature>
<protein>
    <recommendedName>
        <fullName evidence="7">Major facilitator superfamily (MFS) profile domain-containing protein</fullName>
    </recommendedName>
</protein>
<sequence length="393" mass="41424">MMRWKILALLFFARIGLGFQFQTLGSVSDGLVVAFGLDYASVGLLVGLFMAPGLILALPAGYLGRLIADREMVTFGFAALALGGLLSSMAESSVGVGIGRVISGAGFLFTTLYLTKMVADWFEGREIATAMSVLVMSWPFGIAMGQVGHAWLELAFDWRAPFLIASAYCMMAAMGVFALYRPPQSHRNAGFSTSARLAGLEWRLVLCAAAAWGVFNAAYVTYLTFGPKVLEASGTSAVAAAGVISIGSWLMIASGTLCGQIVDRFGRRDVVLALCMSGAVLSLWMLSLQGAGVLASLLFGLVGMAPAGVIMSLAGLALRPQSRAFGMGVFFTNYYAIMFLTPPAVGAIQDATGQPEGAILLAMVLFASVVPLALAFTFFKTRATSARQTEQKA</sequence>
<reference evidence="8 9" key="1">
    <citation type="submission" date="2018-03" db="EMBL/GenBank/DDBJ databases">
        <authorList>
            <person name="Keele B.F."/>
        </authorList>
    </citation>
    <scope>NUCLEOTIDE SEQUENCE [LARGE SCALE GENOMIC DNA]</scope>
    <source>
        <strain evidence="8 9">CeCT 8812</strain>
    </source>
</reference>
<keyword evidence="3 6" id="KW-0812">Transmembrane</keyword>
<accession>A0A2R8AE31</accession>
<keyword evidence="4 6" id="KW-1133">Transmembrane helix</keyword>
<feature type="transmembrane region" description="Helical" evidence="6">
    <location>
        <begin position="293"/>
        <end position="318"/>
    </location>
</feature>
<dbReference type="Gene3D" id="1.20.1250.20">
    <property type="entry name" value="MFS general substrate transporter like domains"/>
    <property type="match status" value="2"/>
</dbReference>
<evidence type="ECO:0000256" key="2">
    <source>
        <dbReference type="ARBA" id="ARBA00022475"/>
    </source>
</evidence>
<feature type="transmembrane region" description="Helical" evidence="6">
    <location>
        <begin position="42"/>
        <end position="60"/>
    </location>
</feature>
<evidence type="ECO:0000259" key="7">
    <source>
        <dbReference type="PROSITE" id="PS50850"/>
    </source>
</evidence>
<dbReference type="GO" id="GO:0022857">
    <property type="term" value="F:transmembrane transporter activity"/>
    <property type="evidence" value="ECO:0007669"/>
    <property type="project" value="InterPro"/>
</dbReference>
<feature type="transmembrane region" description="Helical" evidence="6">
    <location>
        <begin position="357"/>
        <end position="379"/>
    </location>
</feature>
<keyword evidence="9" id="KW-1185">Reference proteome</keyword>
<dbReference type="EMBL" id="OMKW01000003">
    <property type="protein sequence ID" value="SPF30521.1"/>
    <property type="molecule type" value="Genomic_DNA"/>
</dbReference>
<dbReference type="PANTHER" id="PTHR43124">
    <property type="entry name" value="PURINE EFFLUX PUMP PBUE"/>
    <property type="match status" value="1"/>
</dbReference>
<evidence type="ECO:0000256" key="6">
    <source>
        <dbReference type="SAM" id="Phobius"/>
    </source>
</evidence>
<dbReference type="SUPFAM" id="SSF103473">
    <property type="entry name" value="MFS general substrate transporter"/>
    <property type="match status" value="1"/>
</dbReference>
<feature type="transmembrane region" description="Helical" evidence="6">
    <location>
        <begin position="200"/>
        <end position="225"/>
    </location>
</feature>
<dbReference type="InterPro" id="IPR020846">
    <property type="entry name" value="MFS_dom"/>
</dbReference>
<feature type="transmembrane region" description="Helical" evidence="6">
    <location>
        <begin position="325"/>
        <end position="345"/>
    </location>
</feature>
<evidence type="ECO:0000256" key="1">
    <source>
        <dbReference type="ARBA" id="ARBA00004651"/>
    </source>
</evidence>
<keyword evidence="5 6" id="KW-0472">Membrane</keyword>
<feature type="transmembrane region" description="Helical" evidence="6">
    <location>
        <begin position="127"/>
        <end position="152"/>
    </location>
</feature>
<dbReference type="AlphaFoldDB" id="A0A2R8AE31"/>
<evidence type="ECO:0000313" key="8">
    <source>
        <dbReference type="EMBL" id="SPF30521.1"/>
    </source>
</evidence>
<dbReference type="InterPro" id="IPR036259">
    <property type="entry name" value="MFS_trans_sf"/>
</dbReference>
<name>A0A2R8AE31_9RHOB</name>
<dbReference type="InterPro" id="IPR011701">
    <property type="entry name" value="MFS"/>
</dbReference>
<evidence type="ECO:0000256" key="4">
    <source>
        <dbReference type="ARBA" id="ARBA00022989"/>
    </source>
</evidence>
<keyword evidence="2" id="KW-1003">Cell membrane</keyword>
<dbReference type="PROSITE" id="PS50850">
    <property type="entry name" value="MFS"/>
    <property type="match status" value="1"/>
</dbReference>
<evidence type="ECO:0000256" key="3">
    <source>
        <dbReference type="ARBA" id="ARBA00022692"/>
    </source>
</evidence>
<dbReference type="PANTHER" id="PTHR43124:SF3">
    <property type="entry name" value="CHLORAMPHENICOL EFFLUX PUMP RV0191"/>
    <property type="match status" value="1"/>
</dbReference>
<dbReference type="Proteomes" id="UP000244932">
    <property type="component" value="Unassembled WGS sequence"/>
</dbReference>